<comment type="caution">
    <text evidence="10">The sequence shown here is derived from an EMBL/GenBank/DDBJ whole genome shotgun (WGS) entry which is preliminary data.</text>
</comment>
<feature type="transmembrane region" description="Helical" evidence="8">
    <location>
        <begin position="6"/>
        <end position="22"/>
    </location>
</feature>
<dbReference type="AlphaFoldDB" id="A0A0A5GNV4"/>
<gene>
    <name evidence="10" type="ORF">N781_00045</name>
</gene>
<evidence type="ECO:0000256" key="7">
    <source>
        <dbReference type="SAM" id="MobiDB-lite"/>
    </source>
</evidence>
<sequence length="186" mass="20706">MNVVFESLLMVASGIFLLRLAGRKSISQMSLSQTVIMISIGSIIIQPIIETSIRKTLLAAMVFIVVLVLTELLQIKVNIIEKWITGKARIVIQDGIIQVDELKKLRMSVDQLEMFLRQQGITSIEKVKTATMEANGQLGYELAPTEKPVTIGDLQQLLHPSLLKQSPQSQQNPSPLFQEIRNAKGK</sequence>
<keyword evidence="5 8" id="KW-1133">Transmembrane helix</keyword>
<organism evidence="10 11">
    <name type="scientific">Pontibacillus halophilus JSM 076056 = DSM 19796</name>
    <dbReference type="NCBI Taxonomy" id="1385510"/>
    <lineage>
        <taxon>Bacteria</taxon>
        <taxon>Bacillati</taxon>
        <taxon>Bacillota</taxon>
        <taxon>Bacilli</taxon>
        <taxon>Bacillales</taxon>
        <taxon>Bacillaceae</taxon>
        <taxon>Pontibacillus</taxon>
    </lineage>
</organism>
<dbReference type="GO" id="GO:0005886">
    <property type="term" value="C:plasma membrane"/>
    <property type="evidence" value="ECO:0007669"/>
    <property type="project" value="UniProtKB-SubCell"/>
</dbReference>
<evidence type="ECO:0000256" key="5">
    <source>
        <dbReference type="ARBA" id="ARBA00022989"/>
    </source>
</evidence>
<comment type="subcellular location">
    <subcellularLocation>
        <location evidence="1">Cell membrane</location>
        <topology evidence="1">Multi-pass membrane protein</topology>
    </subcellularLocation>
</comment>
<dbReference type="Pfam" id="PF04239">
    <property type="entry name" value="DUF421"/>
    <property type="match status" value="1"/>
</dbReference>
<keyword evidence="3" id="KW-1003">Cell membrane</keyword>
<evidence type="ECO:0000256" key="2">
    <source>
        <dbReference type="ARBA" id="ARBA00006448"/>
    </source>
</evidence>
<dbReference type="OrthoDB" id="1796697at2"/>
<evidence type="ECO:0000313" key="11">
    <source>
        <dbReference type="Proteomes" id="UP000030528"/>
    </source>
</evidence>
<dbReference type="Proteomes" id="UP000030528">
    <property type="component" value="Unassembled WGS sequence"/>
</dbReference>
<evidence type="ECO:0000259" key="9">
    <source>
        <dbReference type="Pfam" id="PF04239"/>
    </source>
</evidence>
<dbReference type="eggNOG" id="COG2323">
    <property type="taxonomic scope" value="Bacteria"/>
</dbReference>
<comment type="similarity">
    <text evidence="2">Belongs to the UPF0702 family.</text>
</comment>
<evidence type="ECO:0000256" key="4">
    <source>
        <dbReference type="ARBA" id="ARBA00022692"/>
    </source>
</evidence>
<dbReference type="InterPro" id="IPR023090">
    <property type="entry name" value="UPF0702_alpha/beta_dom_sf"/>
</dbReference>
<evidence type="ECO:0000256" key="1">
    <source>
        <dbReference type="ARBA" id="ARBA00004651"/>
    </source>
</evidence>
<feature type="region of interest" description="Disordered" evidence="7">
    <location>
        <begin position="164"/>
        <end position="186"/>
    </location>
</feature>
<feature type="compositionally biased region" description="Low complexity" evidence="7">
    <location>
        <begin position="164"/>
        <end position="176"/>
    </location>
</feature>
<dbReference type="STRING" id="1385510.GCA_000425205_00471"/>
<dbReference type="EMBL" id="AVPE01000001">
    <property type="protein sequence ID" value="KGX93649.1"/>
    <property type="molecule type" value="Genomic_DNA"/>
</dbReference>
<evidence type="ECO:0000313" key="10">
    <source>
        <dbReference type="EMBL" id="KGX93649.1"/>
    </source>
</evidence>
<evidence type="ECO:0000256" key="3">
    <source>
        <dbReference type="ARBA" id="ARBA00022475"/>
    </source>
</evidence>
<evidence type="ECO:0000256" key="6">
    <source>
        <dbReference type="ARBA" id="ARBA00023136"/>
    </source>
</evidence>
<dbReference type="PANTHER" id="PTHR34582:SF2">
    <property type="entry name" value="UPF0702 TRANSMEMBRANE PROTEIN YDFR"/>
    <property type="match status" value="1"/>
</dbReference>
<feature type="domain" description="YetF C-terminal" evidence="9">
    <location>
        <begin position="76"/>
        <end position="145"/>
    </location>
</feature>
<feature type="transmembrane region" description="Helical" evidence="8">
    <location>
        <begin position="29"/>
        <end position="49"/>
    </location>
</feature>
<feature type="transmembrane region" description="Helical" evidence="8">
    <location>
        <begin position="55"/>
        <end position="73"/>
    </location>
</feature>
<protein>
    <recommendedName>
        <fullName evidence="9">YetF C-terminal domain-containing protein</fullName>
    </recommendedName>
</protein>
<keyword evidence="4 8" id="KW-0812">Transmembrane</keyword>
<accession>A0A0A5GNV4</accession>
<proteinExistence type="inferred from homology"/>
<dbReference type="RefSeq" id="WP_026799260.1">
    <property type="nucleotide sequence ID" value="NZ_AULI01000001.1"/>
</dbReference>
<dbReference type="PANTHER" id="PTHR34582">
    <property type="entry name" value="UPF0702 TRANSMEMBRANE PROTEIN YCAP"/>
    <property type="match status" value="1"/>
</dbReference>
<keyword evidence="11" id="KW-1185">Reference proteome</keyword>
<reference evidence="10 11" key="1">
    <citation type="submission" date="2013-08" db="EMBL/GenBank/DDBJ databases">
        <authorList>
            <person name="Huang J."/>
            <person name="Wang G."/>
        </authorList>
    </citation>
    <scope>NUCLEOTIDE SEQUENCE [LARGE SCALE GENOMIC DNA]</scope>
    <source>
        <strain evidence="10 11">JSM 076056</strain>
    </source>
</reference>
<evidence type="ECO:0000256" key="8">
    <source>
        <dbReference type="SAM" id="Phobius"/>
    </source>
</evidence>
<dbReference type="InterPro" id="IPR007353">
    <property type="entry name" value="DUF421"/>
</dbReference>
<keyword evidence="6 8" id="KW-0472">Membrane</keyword>
<name>A0A0A5GNV4_9BACI</name>
<dbReference type="Gene3D" id="3.30.240.20">
    <property type="entry name" value="bsu07140 like domains"/>
    <property type="match status" value="1"/>
</dbReference>